<dbReference type="Gene3D" id="3.40.1830.10">
    <property type="entry name" value="Thermophilic metalloprotease (M29)"/>
    <property type="match status" value="1"/>
</dbReference>
<dbReference type="GO" id="GO:0004177">
    <property type="term" value="F:aminopeptidase activity"/>
    <property type="evidence" value="ECO:0007669"/>
    <property type="project" value="UniProtKB-KW"/>
</dbReference>
<dbReference type="PANTHER" id="PTHR34448">
    <property type="entry name" value="AMINOPEPTIDASE"/>
    <property type="match status" value="1"/>
</dbReference>
<dbReference type="Proteomes" id="UP001314903">
    <property type="component" value="Unassembled WGS sequence"/>
</dbReference>
<dbReference type="EMBL" id="JAGGLI010000049">
    <property type="protein sequence ID" value="MBP2028939.1"/>
    <property type="molecule type" value="Genomic_DNA"/>
</dbReference>
<name>A0ABS4KQQ8_9FIRM</name>
<gene>
    <name evidence="10" type="ORF">J2Z35_002777</name>
</gene>
<dbReference type="PANTHER" id="PTHR34448:SF3">
    <property type="entry name" value="AMINOPEPTIDASE AMPS"/>
    <property type="match status" value="1"/>
</dbReference>
<evidence type="ECO:0000256" key="3">
    <source>
        <dbReference type="ARBA" id="ARBA00001947"/>
    </source>
</evidence>
<comment type="similarity">
    <text evidence="4">Belongs to the peptidase M29 family.</text>
</comment>
<evidence type="ECO:0000256" key="5">
    <source>
        <dbReference type="ARBA" id="ARBA00022438"/>
    </source>
</evidence>
<evidence type="ECO:0000256" key="2">
    <source>
        <dbReference type="ARBA" id="ARBA00001946"/>
    </source>
</evidence>
<evidence type="ECO:0000256" key="6">
    <source>
        <dbReference type="ARBA" id="ARBA00022670"/>
    </source>
</evidence>
<keyword evidence="11" id="KW-1185">Reference proteome</keyword>
<evidence type="ECO:0000256" key="9">
    <source>
        <dbReference type="ARBA" id="ARBA00023049"/>
    </source>
</evidence>
<organism evidence="10 11">
    <name type="scientific">Acetoanaerobium pronyense</name>
    <dbReference type="NCBI Taxonomy" id="1482736"/>
    <lineage>
        <taxon>Bacteria</taxon>
        <taxon>Bacillati</taxon>
        <taxon>Bacillota</taxon>
        <taxon>Clostridia</taxon>
        <taxon>Peptostreptococcales</taxon>
        <taxon>Filifactoraceae</taxon>
        <taxon>Acetoanaerobium</taxon>
    </lineage>
</organism>
<proteinExistence type="inferred from homology"/>
<dbReference type="InterPro" id="IPR035097">
    <property type="entry name" value="M29_N-terminal"/>
</dbReference>
<keyword evidence="5 10" id="KW-0031">Aminopeptidase</keyword>
<evidence type="ECO:0000256" key="4">
    <source>
        <dbReference type="ARBA" id="ARBA00008236"/>
    </source>
</evidence>
<evidence type="ECO:0000256" key="7">
    <source>
        <dbReference type="ARBA" id="ARBA00022723"/>
    </source>
</evidence>
<dbReference type="InterPro" id="IPR052170">
    <property type="entry name" value="M29_Exopeptidase"/>
</dbReference>
<keyword evidence="9" id="KW-0482">Metalloprotease</keyword>
<comment type="caution">
    <text evidence="10">The sequence shown here is derived from an EMBL/GenBank/DDBJ whole genome shotgun (WGS) entry which is preliminary data.</text>
</comment>
<dbReference type="Pfam" id="PF02073">
    <property type="entry name" value="Peptidase_M29"/>
    <property type="match status" value="1"/>
</dbReference>
<sequence>MIKQNMEKYAELLVKNGVNIQKNQTLLVNAPIEAADFVRMVAEKAYLNGAKHVHVDYRDDKLSLVKYMNAPFEAFSEALQWKADGFAKMAEEGAAVLSITGADPDIFKNVDPKRIAEANKANSKALEKFRRYMMNSDIAWCVAAVPNDAWAKKVFPELNEEQAMEKLWENIFKATRADLDNPVKAWEEHTSHLTERVNYLNEKQFKHLHFKSEKTDLKVELPQNHIWAGGGEDTTKGVYFIANMPTEEVFTLPLKTGVNGHVSSTLPLNYAGNLIDDFVLHFKDGKIVDYSAEKGYDTLKELIETDEGSHYLGEVALVPYDSPVSNTGIIFFNTLFDENASCHLALGSAYPKNLKGGEKLSKEELNEKGANTSLTHVDFMVGSPEMNIFAVTHEGEEIQLFKDGNWAF</sequence>
<comment type="cofactor">
    <cofactor evidence="2">
        <name>Mg(2+)</name>
        <dbReference type="ChEBI" id="CHEBI:18420"/>
    </cofactor>
</comment>
<keyword evidence="6" id="KW-0645">Protease</keyword>
<dbReference type="RefSeq" id="WP_245330923.1">
    <property type="nucleotide sequence ID" value="NZ_JAGGLI010000049.1"/>
</dbReference>
<comment type="cofactor">
    <cofactor evidence="3">
        <name>Zn(2+)</name>
        <dbReference type="ChEBI" id="CHEBI:29105"/>
    </cofactor>
</comment>
<protein>
    <submittedName>
        <fullName evidence="10">Aminopeptidase</fullName>
        <ecNumber evidence="10">3.4.11.-</ecNumber>
    </submittedName>
</protein>
<dbReference type="InterPro" id="IPR000787">
    <property type="entry name" value="Peptidase_M29"/>
</dbReference>
<evidence type="ECO:0000313" key="11">
    <source>
        <dbReference type="Proteomes" id="UP001314903"/>
    </source>
</evidence>
<reference evidence="10 11" key="1">
    <citation type="submission" date="2021-03" db="EMBL/GenBank/DDBJ databases">
        <title>Genomic Encyclopedia of Type Strains, Phase IV (KMG-IV): sequencing the most valuable type-strain genomes for metagenomic binning, comparative biology and taxonomic classification.</title>
        <authorList>
            <person name="Goeker M."/>
        </authorList>
    </citation>
    <scope>NUCLEOTIDE SEQUENCE [LARGE SCALE GENOMIC DNA]</scope>
    <source>
        <strain evidence="10 11">DSM 27512</strain>
    </source>
</reference>
<evidence type="ECO:0000313" key="10">
    <source>
        <dbReference type="EMBL" id="MBP2028939.1"/>
    </source>
</evidence>
<dbReference type="PRINTS" id="PR00919">
    <property type="entry name" value="THERMOPTASE"/>
</dbReference>
<dbReference type="EC" id="3.4.11.-" evidence="10"/>
<accession>A0ABS4KQQ8</accession>
<evidence type="ECO:0000256" key="8">
    <source>
        <dbReference type="ARBA" id="ARBA00022801"/>
    </source>
</evidence>
<evidence type="ECO:0000256" key="1">
    <source>
        <dbReference type="ARBA" id="ARBA00001941"/>
    </source>
</evidence>
<dbReference type="SUPFAM" id="SSF144052">
    <property type="entry name" value="Thermophilic metalloprotease-like"/>
    <property type="match status" value="1"/>
</dbReference>
<comment type="cofactor">
    <cofactor evidence="1">
        <name>Co(2+)</name>
        <dbReference type="ChEBI" id="CHEBI:48828"/>
    </cofactor>
</comment>
<keyword evidence="7" id="KW-0479">Metal-binding</keyword>
<keyword evidence="8 10" id="KW-0378">Hydrolase</keyword>